<dbReference type="GO" id="GO:0016491">
    <property type="term" value="F:oxidoreductase activity"/>
    <property type="evidence" value="ECO:0007669"/>
    <property type="project" value="InterPro"/>
</dbReference>
<dbReference type="PROSITE" id="PS50905">
    <property type="entry name" value="FERRITIN_LIKE"/>
    <property type="match status" value="1"/>
</dbReference>
<feature type="domain" description="Ferritin-like diiron" evidence="1">
    <location>
        <begin position="27"/>
        <end position="157"/>
    </location>
</feature>
<dbReference type="EMBL" id="MLJW01008150">
    <property type="protein sequence ID" value="OIQ64400.1"/>
    <property type="molecule type" value="Genomic_DNA"/>
</dbReference>
<organism evidence="2">
    <name type="scientific">mine drainage metagenome</name>
    <dbReference type="NCBI Taxonomy" id="410659"/>
    <lineage>
        <taxon>unclassified sequences</taxon>
        <taxon>metagenomes</taxon>
        <taxon>ecological metagenomes</taxon>
    </lineage>
</organism>
<dbReference type="InterPro" id="IPR052753">
    <property type="entry name" value="Rbr2/Nigerythrin"/>
</dbReference>
<evidence type="ECO:0000313" key="2">
    <source>
        <dbReference type="EMBL" id="OIQ64400.1"/>
    </source>
</evidence>
<sequence>MKGRIRTAILSATASALLLSLGAALADEIKPQTRRDLEVALQKEAYSILKYRAFAENARKNGKLTLAGLLEETAKFEEQHFFAEAKMYGLVSEDWNNLANAIVSEYNDYTDNYVKLAERAEANGDKEVAAKYREIAADEEKHHNNFKAAVSKAMKPD</sequence>
<dbReference type="PANTHER" id="PTHR33746:SF4">
    <property type="entry name" value="RUBRERYTHRIN"/>
    <property type="match status" value="1"/>
</dbReference>
<dbReference type="GO" id="GO:0046872">
    <property type="term" value="F:metal ion binding"/>
    <property type="evidence" value="ECO:0007669"/>
    <property type="project" value="InterPro"/>
</dbReference>
<dbReference type="InterPro" id="IPR009078">
    <property type="entry name" value="Ferritin-like_SF"/>
</dbReference>
<proteinExistence type="predicted"/>
<evidence type="ECO:0000259" key="1">
    <source>
        <dbReference type="PROSITE" id="PS50905"/>
    </source>
</evidence>
<comment type="caution">
    <text evidence="2">The sequence shown here is derived from an EMBL/GenBank/DDBJ whole genome shotgun (WGS) entry which is preliminary data.</text>
</comment>
<dbReference type="InterPro" id="IPR009040">
    <property type="entry name" value="Ferritin-like_diiron"/>
</dbReference>
<dbReference type="InterPro" id="IPR003251">
    <property type="entry name" value="Rr_diiron-bd_dom"/>
</dbReference>
<dbReference type="InterPro" id="IPR012347">
    <property type="entry name" value="Ferritin-like"/>
</dbReference>
<dbReference type="Pfam" id="PF02915">
    <property type="entry name" value="Rubrerythrin"/>
    <property type="match status" value="1"/>
</dbReference>
<dbReference type="SUPFAM" id="SSF47240">
    <property type="entry name" value="Ferritin-like"/>
    <property type="match status" value="1"/>
</dbReference>
<gene>
    <name evidence="2" type="primary">rbr_5</name>
    <name evidence="2" type="ORF">GALL_540490</name>
</gene>
<dbReference type="AlphaFoldDB" id="A0A1J5P1E1"/>
<protein>
    <submittedName>
        <fullName evidence="2">Rubrerythrin</fullName>
    </submittedName>
</protein>
<dbReference type="Gene3D" id="1.20.1260.10">
    <property type="match status" value="1"/>
</dbReference>
<reference evidence="2" key="1">
    <citation type="submission" date="2016-10" db="EMBL/GenBank/DDBJ databases">
        <title>Sequence of Gallionella enrichment culture.</title>
        <authorList>
            <person name="Poehlein A."/>
            <person name="Muehling M."/>
            <person name="Daniel R."/>
        </authorList>
    </citation>
    <scope>NUCLEOTIDE SEQUENCE</scope>
</reference>
<dbReference type="PANTHER" id="PTHR33746">
    <property type="entry name" value="RUBRERYTHRIN"/>
    <property type="match status" value="1"/>
</dbReference>
<accession>A0A1J5P1E1</accession>
<name>A0A1J5P1E1_9ZZZZ</name>